<proteinExistence type="inferred from homology"/>
<name>A0A8B6G1Z5_MYTGA</name>
<dbReference type="PANTHER" id="PTHR10656">
    <property type="entry name" value="CELL FATE DETERMINING PROTEIN MAB21-RELATED"/>
    <property type="match status" value="1"/>
</dbReference>
<comment type="caution">
    <text evidence="2">The sequence shown here is derived from an EMBL/GenBank/DDBJ whole genome shotgun (WGS) entry which is preliminary data.</text>
</comment>
<dbReference type="OrthoDB" id="5950246at2759"/>
<protein>
    <recommendedName>
        <fullName evidence="4">Mab-21-like nucleotidyltransferase domain-containing protein</fullName>
    </recommendedName>
</protein>
<accession>A0A8B6G1Z5</accession>
<dbReference type="PANTHER" id="PTHR10656:SF42">
    <property type="entry name" value="CYCLIC GMP-AMP SYNTHASE-LIKE PROTEIN-RELATED"/>
    <property type="match status" value="1"/>
</dbReference>
<evidence type="ECO:0000313" key="3">
    <source>
        <dbReference type="Proteomes" id="UP000596742"/>
    </source>
</evidence>
<evidence type="ECO:0000313" key="2">
    <source>
        <dbReference type="EMBL" id="VDI57545.1"/>
    </source>
</evidence>
<evidence type="ECO:0008006" key="4">
    <source>
        <dbReference type="Google" id="ProtNLM"/>
    </source>
</evidence>
<gene>
    <name evidence="2" type="ORF">MGAL_10B049403</name>
</gene>
<organism evidence="2 3">
    <name type="scientific">Mytilus galloprovincialis</name>
    <name type="common">Mediterranean mussel</name>
    <dbReference type="NCBI Taxonomy" id="29158"/>
    <lineage>
        <taxon>Eukaryota</taxon>
        <taxon>Metazoa</taxon>
        <taxon>Spiralia</taxon>
        <taxon>Lophotrochozoa</taxon>
        <taxon>Mollusca</taxon>
        <taxon>Bivalvia</taxon>
        <taxon>Autobranchia</taxon>
        <taxon>Pteriomorphia</taxon>
        <taxon>Mytilida</taxon>
        <taxon>Mytiloidea</taxon>
        <taxon>Mytilidae</taxon>
        <taxon>Mytilinae</taxon>
        <taxon>Mytilus</taxon>
    </lineage>
</organism>
<comment type="similarity">
    <text evidence="1">Belongs to the mab-21 family.</text>
</comment>
<evidence type="ECO:0000256" key="1">
    <source>
        <dbReference type="ARBA" id="ARBA00008307"/>
    </source>
</evidence>
<reference evidence="2" key="1">
    <citation type="submission" date="2018-11" db="EMBL/GenBank/DDBJ databases">
        <authorList>
            <person name="Alioto T."/>
            <person name="Alioto T."/>
        </authorList>
    </citation>
    <scope>NUCLEOTIDE SEQUENCE</scope>
</reference>
<dbReference type="Gene3D" id="1.10.1410.40">
    <property type="match status" value="1"/>
</dbReference>
<dbReference type="EMBL" id="UYJE01007740">
    <property type="protein sequence ID" value="VDI57545.1"/>
    <property type="molecule type" value="Genomic_DNA"/>
</dbReference>
<dbReference type="AlphaFoldDB" id="A0A8B6G1Z5"/>
<sequence length="265" mass="31058">MYVDDVLNVTQIERNIKHPVQRSECVIEIDTDHPGFTRLRLIAGGKRQHFFVSQESVVNTQTGIYLSATNFLNRMRQIHKEEIHGPCLSNRDQTVDIAYCLRSKYLPYNAMPWILRYRRKWPPNVIIDRIKHYGCLLVPIGPKTLPDCNLLWRISFSVAEKQLVHSFNFTQLLCYGLLKLTLKRIVNTHDVGKDLLCSYFVKTALFWVSEEVDIDTFQLPKLSFCFTLCMNNDIMGEQLLLSELFHTRTQHVLRKDQSQQHYLIT</sequence>
<keyword evidence="3" id="KW-1185">Reference proteome</keyword>
<dbReference type="Proteomes" id="UP000596742">
    <property type="component" value="Unassembled WGS sequence"/>
</dbReference>